<dbReference type="EMBL" id="QGKY02000094">
    <property type="protein sequence ID" value="KAF2605609.1"/>
    <property type="molecule type" value="Genomic_DNA"/>
</dbReference>
<proteinExistence type="predicted"/>
<comment type="caution">
    <text evidence="2">The sequence shown here is derived from an EMBL/GenBank/DDBJ whole genome shotgun (WGS) entry which is preliminary data.</text>
</comment>
<gene>
    <name evidence="1" type="ORF">F2Q68_00028058</name>
    <name evidence="2" type="ORF">F2Q70_00028486</name>
</gene>
<protein>
    <submittedName>
        <fullName evidence="2">Uncharacterized protein</fullName>
    </submittedName>
</protein>
<reference evidence="2" key="1">
    <citation type="submission" date="2019-12" db="EMBL/GenBank/DDBJ databases">
        <title>Genome sequencing and annotation of Brassica cretica.</title>
        <authorList>
            <person name="Studholme D.J."/>
            <person name="Sarris P.F."/>
        </authorList>
    </citation>
    <scope>NUCLEOTIDE SEQUENCE</scope>
    <source>
        <strain evidence="1">PFS-001/15</strain>
        <strain evidence="2">PFS-102/07</strain>
        <tissue evidence="2">Leaf</tissue>
    </source>
</reference>
<evidence type="ECO:0000313" key="1">
    <source>
        <dbReference type="EMBL" id="KAF2567537.1"/>
    </source>
</evidence>
<evidence type="ECO:0000313" key="2">
    <source>
        <dbReference type="EMBL" id="KAF2605609.1"/>
    </source>
</evidence>
<dbReference type="Proteomes" id="UP000712281">
    <property type="component" value="Unassembled WGS sequence"/>
</dbReference>
<accession>A0A8S9LHP8</accession>
<sequence length="143" mass="16068">MKQPFFFFVVVQLTHPESEKSDIEYEAYTTNLITSFLAKWGCQSVVSIGLSSPSSTAEVKRMFVSDVDGKDFMVELKVDLASKKQVIQKIVKGCVVNIRLSGNCIGGNIFKAVIKGRLGEEKIRLRDEMSDSRLNPQLFIERS</sequence>
<name>A0A8S9LHP8_BRACR</name>
<dbReference type="EMBL" id="QGKW02001911">
    <property type="protein sequence ID" value="KAF2567537.1"/>
    <property type="molecule type" value="Genomic_DNA"/>
</dbReference>
<organism evidence="2">
    <name type="scientific">Brassica cretica</name>
    <name type="common">Mustard</name>
    <dbReference type="NCBI Taxonomy" id="69181"/>
    <lineage>
        <taxon>Eukaryota</taxon>
        <taxon>Viridiplantae</taxon>
        <taxon>Streptophyta</taxon>
        <taxon>Embryophyta</taxon>
        <taxon>Tracheophyta</taxon>
        <taxon>Spermatophyta</taxon>
        <taxon>Magnoliopsida</taxon>
        <taxon>eudicotyledons</taxon>
        <taxon>Gunneridae</taxon>
        <taxon>Pentapetalae</taxon>
        <taxon>rosids</taxon>
        <taxon>malvids</taxon>
        <taxon>Brassicales</taxon>
        <taxon>Brassicaceae</taxon>
        <taxon>Brassiceae</taxon>
        <taxon>Brassica</taxon>
    </lineage>
</organism>
<dbReference type="AlphaFoldDB" id="A0A8S9LHP8"/>